<keyword evidence="12" id="KW-1133">Transmembrane helix</keyword>
<dbReference type="InterPro" id="IPR036890">
    <property type="entry name" value="HATPase_C_sf"/>
</dbReference>
<evidence type="ECO:0000256" key="10">
    <source>
        <dbReference type="ARBA" id="ARBA00023012"/>
    </source>
</evidence>
<keyword evidence="6" id="KW-0808">Transferase</keyword>
<dbReference type="InterPro" id="IPR003661">
    <property type="entry name" value="HisK_dim/P_dom"/>
</dbReference>
<evidence type="ECO:0000256" key="6">
    <source>
        <dbReference type="ARBA" id="ARBA00022679"/>
    </source>
</evidence>
<keyword evidence="12" id="KW-0812">Transmembrane</keyword>
<dbReference type="InterPro" id="IPR003594">
    <property type="entry name" value="HATPase_dom"/>
</dbReference>
<evidence type="ECO:0000256" key="9">
    <source>
        <dbReference type="ARBA" id="ARBA00022840"/>
    </source>
</evidence>
<name>A0A6P0HP06_9ACTN</name>
<dbReference type="Gene3D" id="1.10.287.130">
    <property type="match status" value="1"/>
</dbReference>
<comment type="catalytic activity">
    <reaction evidence="1">
        <text>ATP + protein L-histidine = ADP + protein N-phospho-L-histidine.</text>
        <dbReference type="EC" id="2.7.13.3"/>
    </reaction>
</comment>
<organism evidence="14 15">
    <name type="scientific">Nocardioides zeae</name>
    <dbReference type="NCBI Taxonomy" id="1457234"/>
    <lineage>
        <taxon>Bacteria</taxon>
        <taxon>Bacillati</taxon>
        <taxon>Actinomycetota</taxon>
        <taxon>Actinomycetes</taxon>
        <taxon>Propionibacteriales</taxon>
        <taxon>Nocardioidaceae</taxon>
        <taxon>Nocardioides</taxon>
    </lineage>
</organism>
<protein>
    <recommendedName>
        <fullName evidence="3">histidine kinase</fullName>
        <ecNumber evidence="3">2.7.13.3</ecNumber>
    </recommendedName>
</protein>
<dbReference type="PANTHER" id="PTHR43711:SF1">
    <property type="entry name" value="HISTIDINE KINASE 1"/>
    <property type="match status" value="1"/>
</dbReference>
<evidence type="ECO:0000313" key="14">
    <source>
        <dbReference type="EMBL" id="NEN80429.1"/>
    </source>
</evidence>
<keyword evidence="9" id="KW-0067">ATP-binding</keyword>
<evidence type="ECO:0000259" key="13">
    <source>
        <dbReference type="PROSITE" id="PS50109"/>
    </source>
</evidence>
<dbReference type="AlphaFoldDB" id="A0A6P0HP06"/>
<keyword evidence="7" id="KW-0547">Nucleotide-binding</keyword>
<dbReference type="FunFam" id="3.30.565.10:FF:000023">
    <property type="entry name" value="PAS domain-containing sensor histidine kinase"/>
    <property type="match status" value="1"/>
</dbReference>
<evidence type="ECO:0000256" key="2">
    <source>
        <dbReference type="ARBA" id="ARBA00004236"/>
    </source>
</evidence>
<dbReference type="InterPro" id="IPR004358">
    <property type="entry name" value="Sig_transdc_His_kin-like_C"/>
</dbReference>
<feature type="transmembrane region" description="Helical" evidence="12">
    <location>
        <begin position="81"/>
        <end position="98"/>
    </location>
</feature>
<dbReference type="PANTHER" id="PTHR43711">
    <property type="entry name" value="TWO-COMPONENT HISTIDINE KINASE"/>
    <property type="match status" value="1"/>
</dbReference>
<comment type="subcellular location">
    <subcellularLocation>
        <location evidence="2">Cell membrane</location>
    </subcellularLocation>
</comment>
<accession>A0A6P0HP06</accession>
<dbReference type="Gene3D" id="3.30.565.10">
    <property type="entry name" value="Histidine kinase-like ATPase, C-terminal domain"/>
    <property type="match status" value="1"/>
</dbReference>
<dbReference type="PRINTS" id="PR00344">
    <property type="entry name" value="BCTRLSENSOR"/>
</dbReference>
<proteinExistence type="predicted"/>
<dbReference type="InterPro" id="IPR036097">
    <property type="entry name" value="HisK_dim/P_sf"/>
</dbReference>
<dbReference type="Pfam" id="PF00512">
    <property type="entry name" value="HisKA"/>
    <property type="match status" value="1"/>
</dbReference>
<dbReference type="InterPro" id="IPR050736">
    <property type="entry name" value="Sensor_HK_Regulatory"/>
</dbReference>
<dbReference type="GO" id="GO:0005886">
    <property type="term" value="C:plasma membrane"/>
    <property type="evidence" value="ECO:0007669"/>
    <property type="project" value="UniProtKB-SubCell"/>
</dbReference>
<evidence type="ECO:0000256" key="5">
    <source>
        <dbReference type="ARBA" id="ARBA00022553"/>
    </source>
</evidence>
<dbReference type="SMART" id="SM00387">
    <property type="entry name" value="HATPase_c"/>
    <property type="match status" value="1"/>
</dbReference>
<keyword evidence="15" id="KW-1185">Reference proteome</keyword>
<dbReference type="CDD" id="cd00075">
    <property type="entry name" value="HATPase"/>
    <property type="match status" value="1"/>
</dbReference>
<evidence type="ECO:0000256" key="3">
    <source>
        <dbReference type="ARBA" id="ARBA00012438"/>
    </source>
</evidence>
<evidence type="ECO:0000256" key="7">
    <source>
        <dbReference type="ARBA" id="ARBA00022741"/>
    </source>
</evidence>
<dbReference type="Proteomes" id="UP000468687">
    <property type="component" value="Unassembled WGS sequence"/>
</dbReference>
<comment type="caution">
    <text evidence="14">The sequence shown here is derived from an EMBL/GenBank/DDBJ whole genome shotgun (WGS) entry which is preliminary data.</text>
</comment>
<keyword evidence="11 12" id="KW-0472">Membrane</keyword>
<keyword evidence="10" id="KW-0902">Two-component regulatory system</keyword>
<keyword evidence="8 14" id="KW-0418">Kinase</keyword>
<dbReference type="Pfam" id="PF02518">
    <property type="entry name" value="HATPase_c"/>
    <property type="match status" value="1"/>
</dbReference>
<sequence length="530" mass="54437">MPVAQLRRSSRMGSWATADSDDPRVLHCVFIALLLVELGVRASSGSSPSGAATGVALAAAVALTTVVLIPWARLGASSRTALLAVTAVVDIALIGASSATTRESLAVVLVGMPALWLGRAGRRGVVACAAASLTFLSAPALATYGPTPAAIVGGALPSLLAALVAASKLTALRSAQYERIVVDALLSNTEAGVQLVDGSGRTLRVAGRVPDVTTRAAAGTSPHAAHARSVIARAEAGERMVDELVRWGDEAAPSAYLLSSCPVHAPGMSGATVLTWSDVTKLSAAIDAQSDVVAKVTHDVRSPLATIIGYLDLLSEADLEEGQQEMVASMRRSSDRALRLVRDLLTSTQAGTHRLAISPAPTDLVEIVTNAVRSASLHAESSGIRTTCSMPDSLVVPVDPVRMGQVIENLLSNAIKYSGRGGSIHVGLDEQPTSVHLTVSDTGRGIAETDISRLFDPYFRAEQVVDSGIPGTGLGLSIVEDIVEAHGGSLRVESVLGEGSSFTVDLPRALAPTDAPVTGRAGDASSSTTP</sequence>
<gene>
    <name evidence="14" type="ORF">G3T38_19440</name>
</gene>
<feature type="transmembrane region" description="Helical" evidence="12">
    <location>
        <begin position="51"/>
        <end position="69"/>
    </location>
</feature>
<dbReference type="GO" id="GO:0000155">
    <property type="term" value="F:phosphorelay sensor kinase activity"/>
    <property type="evidence" value="ECO:0007669"/>
    <property type="project" value="InterPro"/>
</dbReference>
<reference evidence="14 15" key="1">
    <citation type="journal article" date="2014" name="Int. J. Syst. Evol. Microbiol.">
        <title>Nocardioides zeae sp. nov., isolated from the stem of Zea mays.</title>
        <authorList>
            <person name="Glaeser S.P."/>
            <person name="McInroy J.A."/>
            <person name="Busse H.J."/>
            <person name="Kampfer P."/>
        </authorList>
    </citation>
    <scope>NUCLEOTIDE SEQUENCE [LARGE SCALE GENOMIC DNA]</scope>
    <source>
        <strain evidence="14 15">JCM 30728</strain>
    </source>
</reference>
<dbReference type="SUPFAM" id="SSF47384">
    <property type="entry name" value="Homodimeric domain of signal transducing histidine kinase"/>
    <property type="match status" value="1"/>
</dbReference>
<dbReference type="EC" id="2.7.13.3" evidence="3"/>
<dbReference type="GO" id="GO:0005524">
    <property type="term" value="F:ATP binding"/>
    <property type="evidence" value="ECO:0007669"/>
    <property type="project" value="UniProtKB-KW"/>
</dbReference>
<evidence type="ECO:0000256" key="12">
    <source>
        <dbReference type="SAM" id="Phobius"/>
    </source>
</evidence>
<dbReference type="SMART" id="SM00388">
    <property type="entry name" value="HisKA"/>
    <property type="match status" value="1"/>
</dbReference>
<evidence type="ECO:0000256" key="4">
    <source>
        <dbReference type="ARBA" id="ARBA00022475"/>
    </source>
</evidence>
<evidence type="ECO:0000256" key="11">
    <source>
        <dbReference type="ARBA" id="ARBA00023136"/>
    </source>
</evidence>
<dbReference type="RefSeq" id="WP_163774287.1">
    <property type="nucleotide sequence ID" value="NZ_JAAGXA010000020.1"/>
</dbReference>
<keyword evidence="4" id="KW-1003">Cell membrane</keyword>
<feature type="domain" description="Histidine kinase" evidence="13">
    <location>
        <begin position="295"/>
        <end position="510"/>
    </location>
</feature>
<dbReference type="CDD" id="cd00082">
    <property type="entry name" value="HisKA"/>
    <property type="match status" value="1"/>
</dbReference>
<evidence type="ECO:0000313" key="15">
    <source>
        <dbReference type="Proteomes" id="UP000468687"/>
    </source>
</evidence>
<evidence type="ECO:0000256" key="8">
    <source>
        <dbReference type="ARBA" id="ARBA00022777"/>
    </source>
</evidence>
<evidence type="ECO:0000256" key="1">
    <source>
        <dbReference type="ARBA" id="ARBA00000085"/>
    </source>
</evidence>
<dbReference type="InterPro" id="IPR005467">
    <property type="entry name" value="His_kinase_dom"/>
</dbReference>
<dbReference type="PROSITE" id="PS50109">
    <property type="entry name" value="HIS_KIN"/>
    <property type="match status" value="1"/>
</dbReference>
<dbReference type="EMBL" id="JAAGXA010000020">
    <property type="protein sequence ID" value="NEN80429.1"/>
    <property type="molecule type" value="Genomic_DNA"/>
</dbReference>
<keyword evidence="5" id="KW-0597">Phosphoprotein</keyword>
<dbReference type="SUPFAM" id="SSF55874">
    <property type="entry name" value="ATPase domain of HSP90 chaperone/DNA topoisomerase II/histidine kinase"/>
    <property type="match status" value="1"/>
</dbReference>